<keyword evidence="1" id="KW-0812">Transmembrane</keyword>
<dbReference type="AlphaFoldDB" id="W0EHI7"/>
<name>W0EHI7_9FIRM</name>
<reference evidence="2 3" key="1">
    <citation type="submission" date="2013-12" db="EMBL/GenBank/DDBJ databases">
        <authorList>
            <consortium name="DOE Joint Genome Institute"/>
            <person name="Smidt H."/>
            <person name="Huntemann M."/>
            <person name="Han J."/>
            <person name="Chen A."/>
            <person name="Kyrpides N."/>
            <person name="Mavromatis K."/>
            <person name="Markowitz V."/>
            <person name="Palaniappan K."/>
            <person name="Ivanova N."/>
            <person name="Schaumberg A."/>
            <person name="Pati A."/>
            <person name="Liolios K."/>
            <person name="Nordberg H.P."/>
            <person name="Cantor M.N."/>
            <person name="Hua S.X."/>
            <person name="Woyke T."/>
        </authorList>
    </citation>
    <scope>NUCLEOTIDE SEQUENCE [LARGE SCALE GENOMIC DNA]</scope>
    <source>
        <strain evidence="3">DSM 15288</strain>
    </source>
</reference>
<keyword evidence="3" id="KW-1185">Reference proteome</keyword>
<keyword evidence="1" id="KW-0472">Membrane</keyword>
<proteinExistence type="predicted"/>
<dbReference type="Proteomes" id="UP000010847">
    <property type="component" value="Chromosome"/>
</dbReference>
<accession>W0EHI7</accession>
<protein>
    <submittedName>
        <fullName evidence="2">Uncharacterized protein</fullName>
    </submittedName>
</protein>
<evidence type="ECO:0000313" key="3">
    <source>
        <dbReference type="Proteomes" id="UP000010847"/>
    </source>
</evidence>
<dbReference type="STRING" id="871968.DESME_08015"/>
<sequence>MEFFLGVIIVAFIIFFVIAKFMKKGEDATKVIKERSFLIRSRISF</sequence>
<gene>
    <name evidence="2" type="ORF">DESME_08015</name>
</gene>
<organism evidence="2 3">
    <name type="scientific">Desulfitobacterium metallireducens DSM 15288</name>
    <dbReference type="NCBI Taxonomy" id="871968"/>
    <lineage>
        <taxon>Bacteria</taxon>
        <taxon>Bacillati</taxon>
        <taxon>Bacillota</taxon>
        <taxon>Clostridia</taxon>
        <taxon>Eubacteriales</taxon>
        <taxon>Desulfitobacteriaceae</taxon>
        <taxon>Desulfitobacterium</taxon>
    </lineage>
</organism>
<dbReference type="EMBL" id="CP007032">
    <property type="protein sequence ID" value="AHF08541.1"/>
    <property type="molecule type" value="Genomic_DNA"/>
</dbReference>
<dbReference type="HOGENOM" id="CLU_3198954_0_0_9"/>
<evidence type="ECO:0000313" key="2">
    <source>
        <dbReference type="EMBL" id="AHF08541.1"/>
    </source>
</evidence>
<dbReference type="KEGG" id="dmt:DESME_08015"/>
<feature type="transmembrane region" description="Helical" evidence="1">
    <location>
        <begin position="6"/>
        <end position="22"/>
    </location>
</feature>
<evidence type="ECO:0000256" key="1">
    <source>
        <dbReference type="SAM" id="Phobius"/>
    </source>
</evidence>
<keyword evidence="1" id="KW-1133">Transmembrane helix</keyword>